<keyword evidence="3" id="KW-1185">Reference proteome</keyword>
<protein>
    <submittedName>
        <fullName evidence="2">Uncharacterized protein</fullName>
    </submittedName>
</protein>
<accession>A0AAW1T063</accession>
<dbReference type="EMBL" id="JALJOV010000669">
    <property type="protein sequence ID" value="KAK9862003.1"/>
    <property type="molecule type" value="Genomic_DNA"/>
</dbReference>
<dbReference type="Proteomes" id="UP001485043">
    <property type="component" value="Unassembled WGS sequence"/>
</dbReference>
<dbReference type="PANTHER" id="PTHR48174:SF5">
    <property type="entry name" value="VACUOLAR PROTEIN SORTING-ASSOCIATED PROTEIN 62"/>
    <property type="match status" value="1"/>
</dbReference>
<evidence type="ECO:0000256" key="1">
    <source>
        <dbReference type="SAM" id="SignalP"/>
    </source>
</evidence>
<comment type="caution">
    <text evidence="2">The sequence shown here is derived from an EMBL/GenBank/DDBJ whole genome shotgun (WGS) entry which is preliminary data.</text>
</comment>
<sequence length="389" mass="41767">MPTCQTRGLCLAVLFFQVVGVCRAALGSGHFTADFVAAYAPLVYLHPEETFLPSSIDFGLEFEQVLFNNTLALSSSGGHQPSPLNDSNLNFQAISNARNSYLTTQQALGCDTCQNPAFLRGLDPTSSSVPVYAIVIQRDDNTTSIYYWTFYPFNLGKDVGLCFNNLPEALLGSLASKVTSALSKVFGSSSGSSSPSITVNGPDATLFGVSSQATGKCQGFQQFIGNHVGDWEHVEVKFDTRTSPPTPESVRLSQHDGGQIFDWGDPKLGLHNGTHPIAFSANGSHALYASTGIHQYTNMTILDTIVGLTDSAGQGKAWDTSEEIVLATWRSDFNYSGDQSWLAWPGYWGDQASGCDSNPITALIQKASHECPLSSGLQGPAYYMGPNIN</sequence>
<reference evidence="2 3" key="1">
    <citation type="journal article" date="2024" name="Nat. Commun.">
        <title>Phylogenomics reveals the evolutionary origins of lichenization in chlorophyte algae.</title>
        <authorList>
            <person name="Puginier C."/>
            <person name="Libourel C."/>
            <person name="Otte J."/>
            <person name="Skaloud P."/>
            <person name="Haon M."/>
            <person name="Grisel S."/>
            <person name="Petersen M."/>
            <person name="Berrin J.G."/>
            <person name="Delaux P.M."/>
            <person name="Dal Grande F."/>
            <person name="Keller J."/>
        </authorList>
    </citation>
    <scope>NUCLEOTIDE SEQUENCE [LARGE SCALE GENOMIC DNA]</scope>
    <source>
        <strain evidence="2 3">SAG 2523</strain>
    </source>
</reference>
<feature type="signal peptide" evidence="1">
    <location>
        <begin position="1"/>
        <end position="24"/>
    </location>
</feature>
<dbReference type="AlphaFoldDB" id="A0AAW1T063"/>
<feature type="chain" id="PRO_5043844838" evidence="1">
    <location>
        <begin position="25"/>
        <end position="389"/>
    </location>
</feature>
<dbReference type="InterPro" id="IPR009291">
    <property type="entry name" value="Vps62"/>
</dbReference>
<gene>
    <name evidence="2" type="ORF">WJX84_001412</name>
</gene>
<organism evidence="2 3">
    <name type="scientific">Apatococcus fuscideae</name>
    <dbReference type="NCBI Taxonomy" id="2026836"/>
    <lineage>
        <taxon>Eukaryota</taxon>
        <taxon>Viridiplantae</taxon>
        <taxon>Chlorophyta</taxon>
        <taxon>core chlorophytes</taxon>
        <taxon>Trebouxiophyceae</taxon>
        <taxon>Chlorellales</taxon>
        <taxon>Chlorellaceae</taxon>
        <taxon>Apatococcus</taxon>
    </lineage>
</organism>
<name>A0AAW1T063_9CHLO</name>
<evidence type="ECO:0000313" key="3">
    <source>
        <dbReference type="Proteomes" id="UP001485043"/>
    </source>
</evidence>
<keyword evidence="1" id="KW-0732">Signal</keyword>
<evidence type="ECO:0000313" key="2">
    <source>
        <dbReference type="EMBL" id="KAK9862003.1"/>
    </source>
</evidence>
<dbReference type="Pfam" id="PF06101">
    <property type="entry name" value="Vps62"/>
    <property type="match status" value="2"/>
</dbReference>
<proteinExistence type="predicted"/>
<dbReference type="PANTHER" id="PTHR48174">
    <property type="entry name" value="DUF946 FAMILY PROTEIN"/>
    <property type="match status" value="1"/>
</dbReference>